<comment type="cofactor">
    <cofactor evidence="1">
        <name>FMN</name>
        <dbReference type="ChEBI" id="CHEBI:58210"/>
    </cofactor>
</comment>
<evidence type="ECO:0000256" key="11">
    <source>
        <dbReference type="ARBA" id="ARBA00023002"/>
    </source>
</evidence>
<dbReference type="SUPFAM" id="SSF52922">
    <property type="entry name" value="TK C-terminal domain-like"/>
    <property type="match status" value="1"/>
</dbReference>
<dbReference type="SUPFAM" id="SSF52343">
    <property type="entry name" value="Ferredoxin reductase-like, C-terminal NADP-linked domain"/>
    <property type="match status" value="1"/>
</dbReference>
<protein>
    <recommendedName>
        <fullName evidence="4">assimilatory sulfite reductase (NADPH)</fullName>
        <ecNumber evidence="4">1.8.1.2</ecNumber>
    </recommendedName>
</protein>
<sequence length="1037" mass="114664">MGIDFLSNPFGISGDWKHAGGYSSPVTAINSVLCDNLKSIFSYKTFSDPDLLDRAVKKWAEKASELEFKELNLRSGAGLTPLGYAKGSKSVSGIITPGYGVPLFAESFRNSGKESGRFLFNVGALDYDEAKGTLSNDYITPLKTASQLGYPVVSPLSAQEAGLTACLALAFAKFGKTVGAVNLFDAATFGKSVLKISGDQSAGVLDKLAHTLTTDSSFDQILDAFNEVAPHRLHNFELSGSEDAETVFVAFGTVESQLFSKFANATRGSKIASIAIRIPLPFDTEKFAALLPVTTKTVVVIGQSPDGLSPSYLKSQVSAALFYQGKRNLKVLEFIYSPDFAWSQKALNSVVTSFLPHVKTGSSNNEDFLFWSADNSPNIDVAARLAHALSLEDGKEVTLRTKFDNLTCAGLYQAQISLYPSTSPVLLDNVEEAALAIVEADVLMHFNAARSIKDLGTLVIVSGFSLKEEDISSTEFLVDELKIPFPVIETIVQRDLKVVFLDSATIGDKEETKGRTMSFVMQAAFWKYAYNLSIADSVRRIWNSAGSDIELLAAVLSDTIANAFDEGLIEADGKKLSDSFKNFTDSSSGKKEENGTQLETIVVENSFKPNPRAIEEVPEVRSTGYLEIAKSLTFSEAYDTANELRPDLPVKNYVVKVKENRRLTPEDYDRYIFHVEFDISGTGMTYGIGEALGIHARNNEAQVKDFFEFYGIDDNEVIVVPNKDNHKILEHRTALQAFIENLDLFGKPPKRFYESLIDFASDEDEKKKLQDLISPAGAVDLKRYQDVEYYTYADVLELFPSVRPSLADLVQIIAPLKRREYSIASSQRMHPNEIHLLIVVVDWVDNKGRKRYGQSSKYISELSVGSELVVSVKPSVMKLPPRPEQPVIMSGLGTGLAPFKAIVEEKLWQKEQGMEIGEVYLFLGSRHKKQEYLYGELWEAYKDAGIITHIGAAFSRDQPKKIYIQDRLRESLEILESAMMEKEGSFYLCGPTWPVPDITSALQDIISANAEKKGLKLDLAAEIEELKEAARYILEVY</sequence>
<dbReference type="InterPro" id="IPR001709">
    <property type="entry name" value="Flavoprot_Pyr_Nucl_cyt_Rdtase"/>
</dbReference>
<dbReference type="InterPro" id="IPR009014">
    <property type="entry name" value="Transketo_C/PFOR_II"/>
</dbReference>
<dbReference type="FunFam" id="1.20.990.10:FF:000010">
    <property type="entry name" value="Sulfite reductase [NADPH] flavoprotein component"/>
    <property type="match status" value="1"/>
</dbReference>
<reference evidence="15 16" key="1">
    <citation type="submission" date="2016-03" db="EMBL/GenBank/DDBJ databases">
        <authorList>
            <person name="Devillers H."/>
        </authorList>
    </citation>
    <scope>NUCLEOTIDE SEQUENCE [LARGE SCALE GENOMIC DNA]</scope>
    <source>
        <strain evidence="15">CBS 11717</strain>
    </source>
</reference>
<dbReference type="SUPFAM" id="SSF53323">
    <property type="entry name" value="Pyruvate-ferredoxin oxidoreductase, PFOR, domain III"/>
    <property type="match status" value="1"/>
</dbReference>
<keyword evidence="6" id="KW-0285">Flavoprotein</keyword>
<evidence type="ECO:0000256" key="8">
    <source>
        <dbReference type="ARBA" id="ARBA00022827"/>
    </source>
</evidence>
<evidence type="ECO:0000256" key="6">
    <source>
        <dbReference type="ARBA" id="ARBA00022630"/>
    </source>
</evidence>
<dbReference type="Proteomes" id="UP000191024">
    <property type="component" value="Chromosome B"/>
</dbReference>
<evidence type="ECO:0000256" key="3">
    <source>
        <dbReference type="ARBA" id="ARBA00004774"/>
    </source>
</evidence>
<evidence type="ECO:0000256" key="13">
    <source>
        <dbReference type="ARBA" id="ARBA00059320"/>
    </source>
</evidence>
<dbReference type="CDD" id="cd06207">
    <property type="entry name" value="CyPoR_like"/>
    <property type="match status" value="1"/>
</dbReference>
<dbReference type="GO" id="GO:0004783">
    <property type="term" value="F:sulfite reductase (NADPH) activity"/>
    <property type="evidence" value="ECO:0007669"/>
    <property type="project" value="UniProtKB-EC"/>
</dbReference>
<keyword evidence="7" id="KW-0288">FMN</keyword>
<dbReference type="FunFam" id="3.40.50.80:FF:000011">
    <property type="entry name" value="Sulfite reductase flavoprotein component"/>
    <property type="match status" value="1"/>
</dbReference>
<dbReference type="GO" id="GO:0050660">
    <property type="term" value="F:flavin adenine dinucleotide binding"/>
    <property type="evidence" value="ECO:0007669"/>
    <property type="project" value="TreeGrafter"/>
</dbReference>
<comment type="cofactor">
    <cofactor evidence="2">
        <name>FAD</name>
        <dbReference type="ChEBI" id="CHEBI:57692"/>
    </cofactor>
</comment>
<name>A0A1G4IVJ5_9SACH</name>
<evidence type="ECO:0000259" key="14">
    <source>
        <dbReference type="PROSITE" id="PS51384"/>
    </source>
</evidence>
<dbReference type="PANTHER" id="PTHR19384">
    <property type="entry name" value="NITRIC OXIDE SYNTHASE-RELATED"/>
    <property type="match status" value="1"/>
</dbReference>
<keyword evidence="9" id="KW-0521">NADP</keyword>
<dbReference type="Gene3D" id="3.40.50.920">
    <property type="match status" value="1"/>
</dbReference>
<dbReference type="OrthoDB" id="1856718at2759"/>
<dbReference type="STRING" id="1230905.A0A1G4IVJ5"/>
<dbReference type="InterPro" id="IPR017927">
    <property type="entry name" value="FAD-bd_FR_type"/>
</dbReference>
<dbReference type="Pfam" id="PF00667">
    <property type="entry name" value="FAD_binding_1"/>
    <property type="match status" value="1"/>
</dbReference>
<dbReference type="InterPro" id="IPR023173">
    <property type="entry name" value="NADPH_Cyt_P450_Rdtase_alpha"/>
</dbReference>
<dbReference type="AlphaFoldDB" id="A0A1G4IVJ5"/>
<dbReference type="EC" id="1.8.1.2" evidence="4"/>
<keyword evidence="11" id="KW-0560">Oxidoreductase</keyword>
<evidence type="ECO:0000256" key="10">
    <source>
        <dbReference type="ARBA" id="ARBA00022982"/>
    </source>
</evidence>
<evidence type="ECO:0000256" key="5">
    <source>
        <dbReference type="ARBA" id="ARBA00022448"/>
    </source>
</evidence>
<dbReference type="SUPFAM" id="SSF63380">
    <property type="entry name" value="Riboflavin synthase domain-like"/>
    <property type="match status" value="1"/>
</dbReference>
<comment type="function">
    <text evidence="13">This enzyme catalyzes the 6-electron reduction of sulfite to sulfide. This is one of several activities required for the biosynthesis of L-cysteine from sulfate.</text>
</comment>
<organism evidence="15 16">
    <name type="scientific">Lachancea mirantina</name>
    <dbReference type="NCBI Taxonomy" id="1230905"/>
    <lineage>
        <taxon>Eukaryota</taxon>
        <taxon>Fungi</taxon>
        <taxon>Dikarya</taxon>
        <taxon>Ascomycota</taxon>
        <taxon>Saccharomycotina</taxon>
        <taxon>Saccharomycetes</taxon>
        <taxon>Saccharomycetales</taxon>
        <taxon>Saccharomycetaceae</taxon>
        <taxon>Lachancea</taxon>
    </lineage>
</organism>
<keyword evidence="16" id="KW-1185">Reference proteome</keyword>
<dbReference type="Gene3D" id="3.40.50.80">
    <property type="entry name" value="Nucleotide-binding domain of ferredoxin-NADP reductase (FNR) module"/>
    <property type="match status" value="1"/>
</dbReference>
<keyword evidence="8" id="KW-0274">FAD</keyword>
<dbReference type="Gene3D" id="2.40.30.10">
    <property type="entry name" value="Translation factors"/>
    <property type="match status" value="1"/>
</dbReference>
<evidence type="ECO:0000256" key="4">
    <source>
        <dbReference type="ARBA" id="ARBA00012604"/>
    </source>
</evidence>
<gene>
    <name evidence="15" type="ORF">LAMI_0B04676G</name>
</gene>
<dbReference type="InterPro" id="IPR002869">
    <property type="entry name" value="Pyrv_flavodox_OxRed_cen"/>
</dbReference>
<dbReference type="PANTHER" id="PTHR19384:SF109">
    <property type="entry name" value="SULFITE REDUCTASE [NADPH] FLAVOPROTEIN COMPONENT"/>
    <property type="match status" value="1"/>
</dbReference>
<evidence type="ECO:0000256" key="7">
    <source>
        <dbReference type="ARBA" id="ARBA00022643"/>
    </source>
</evidence>
<dbReference type="Pfam" id="PF00175">
    <property type="entry name" value="NAD_binding_1"/>
    <property type="match status" value="1"/>
</dbReference>
<dbReference type="PROSITE" id="PS51384">
    <property type="entry name" value="FAD_FR"/>
    <property type="match status" value="1"/>
</dbReference>
<dbReference type="Gene3D" id="1.20.990.10">
    <property type="entry name" value="NADPH-cytochrome p450 Reductase, Chain A, domain 3"/>
    <property type="match status" value="1"/>
</dbReference>
<dbReference type="InterPro" id="IPR017938">
    <property type="entry name" value="Riboflavin_synthase-like_b-brl"/>
</dbReference>
<accession>A0A1G4IVJ5</accession>
<keyword evidence="5" id="KW-0813">Transport</keyword>
<dbReference type="InterPro" id="IPR001433">
    <property type="entry name" value="OxRdtase_FAD/NAD-bd"/>
</dbReference>
<keyword evidence="10" id="KW-0249">Electron transport</keyword>
<evidence type="ECO:0000256" key="9">
    <source>
        <dbReference type="ARBA" id="ARBA00022857"/>
    </source>
</evidence>
<dbReference type="InterPro" id="IPR003097">
    <property type="entry name" value="CysJ-like_FAD-binding"/>
</dbReference>
<dbReference type="GO" id="GO:0010181">
    <property type="term" value="F:FMN binding"/>
    <property type="evidence" value="ECO:0007669"/>
    <property type="project" value="TreeGrafter"/>
</dbReference>
<dbReference type="Gene3D" id="3.40.920.10">
    <property type="entry name" value="Pyruvate-ferredoxin oxidoreductase, PFOR, domain III"/>
    <property type="match status" value="1"/>
</dbReference>
<evidence type="ECO:0000256" key="2">
    <source>
        <dbReference type="ARBA" id="ARBA00001974"/>
    </source>
</evidence>
<evidence type="ECO:0000313" key="16">
    <source>
        <dbReference type="Proteomes" id="UP000191024"/>
    </source>
</evidence>
<evidence type="ECO:0000256" key="12">
    <source>
        <dbReference type="ARBA" id="ARBA00052219"/>
    </source>
</evidence>
<dbReference type="InterPro" id="IPR039261">
    <property type="entry name" value="FNR_nucleotide-bd"/>
</dbReference>
<evidence type="ECO:0000313" key="15">
    <source>
        <dbReference type="EMBL" id="SCU81069.1"/>
    </source>
</evidence>
<dbReference type="EMBL" id="LT598464">
    <property type="protein sequence ID" value="SCU81069.1"/>
    <property type="molecule type" value="Genomic_DNA"/>
</dbReference>
<comment type="catalytic activity">
    <reaction evidence="12">
        <text>hydrogen sulfide + 3 NADP(+) + 3 H2O = sulfite + 3 NADPH + 4 H(+)</text>
        <dbReference type="Rhea" id="RHEA:13801"/>
        <dbReference type="ChEBI" id="CHEBI:15377"/>
        <dbReference type="ChEBI" id="CHEBI:15378"/>
        <dbReference type="ChEBI" id="CHEBI:17359"/>
        <dbReference type="ChEBI" id="CHEBI:29919"/>
        <dbReference type="ChEBI" id="CHEBI:57783"/>
        <dbReference type="ChEBI" id="CHEBI:58349"/>
        <dbReference type="EC" id="1.8.1.2"/>
    </reaction>
</comment>
<dbReference type="GO" id="GO:0005829">
    <property type="term" value="C:cytosol"/>
    <property type="evidence" value="ECO:0007669"/>
    <property type="project" value="TreeGrafter"/>
</dbReference>
<feature type="domain" description="FAD-binding FR-type" evidence="14">
    <location>
        <begin position="650"/>
        <end position="881"/>
    </location>
</feature>
<comment type="pathway">
    <text evidence="3">Sulfur metabolism; hydrogen sulfide biosynthesis; hydrogen sulfide from sulfite (NADPH route): step 1/1.</text>
</comment>
<dbReference type="PRINTS" id="PR00371">
    <property type="entry name" value="FPNCR"/>
</dbReference>
<proteinExistence type="predicted"/>
<evidence type="ECO:0000256" key="1">
    <source>
        <dbReference type="ARBA" id="ARBA00001917"/>
    </source>
</evidence>